<evidence type="ECO:0000313" key="3">
    <source>
        <dbReference type="Proteomes" id="UP001250698"/>
    </source>
</evidence>
<comment type="caution">
    <text evidence="2">The sequence shown here is derived from an EMBL/GenBank/DDBJ whole genome shotgun (WGS) entry which is preliminary data.</text>
</comment>
<feature type="chain" id="PRO_5045096562" description="DUF3823 domain-containing protein" evidence="1">
    <location>
        <begin position="22"/>
        <end position="191"/>
    </location>
</feature>
<feature type="signal peptide" evidence="1">
    <location>
        <begin position="1"/>
        <end position="21"/>
    </location>
</feature>
<name>A0ABU3TK07_9BACT</name>
<gene>
    <name evidence="2" type="ORF">ROI90_14170</name>
</gene>
<evidence type="ECO:0008006" key="4">
    <source>
        <dbReference type="Google" id="ProtNLM"/>
    </source>
</evidence>
<proteinExistence type="predicted"/>
<protein>
    <recommendedName>
        <fullName evidence="4">DUF3823 domain-containing protein</fullName>
    </recommendedName>
</protein>
<accession>A0ABU3TK07</accession>
<keyword evidence="1" id="KW-0732">Signal</keyword>
<dbReference type="RefSeq" id="WP_315999012.1">
    <property type="nucleotide sequence ID" value="NZ_JAWDJT010000009.1"/>
</dbReference>
<keyword evidence="3" id="KW-1185">Reference proteome</keyword>
<dbReference type="Proteomes" id="UP001250698">
    <property type="component" value="Unassembled WGS sequence"/>
</dbReference>
<evidence type="ECO:0000256" key="1">
    <source>
        <dbReference type="SAM" id="SignalP"/>
    </source>
</evidence>
<evidence type="ECO:0000313" key="2">
    <source>
        <dbReference type="EMBL" id="MDU0371550.1"/>
    </source>
</evidence>
<organism evidence="2 3">
    <name type="scientific">Hymenobacter endophyticus</name>
    <dbReference type="NCBI Taxonomy" id="3076335"/>
    <lineage>
        <taxon>Bacteria</taxon>
        <taxon>Pseudomonadati</taxon>
        <taxon>Bacteroidota</taxon>
        <taxon>Cytophagia</taxon>
        <taxon>Cytophagales</taxon>
        <taxon>Hymenobacteraceae</taxon>
        <taxon>Hymenobacter</taxon>
    </lineage>
</organism>
<dbReference type="EMBL" id="JAWDJT010000009">
    <property type="protein sequence ID" value="MDU0371550.1"/>
    <property type="molecule type" value="Genomic_DNA"/>
</dbReference>
<reference evidence="2 3" key="1">
    <citation type="submission" date="2023-10" db="EMBL/GenBank/DDBJ databases">
        <title>Hymenobacter endophyticus sp. nov., an isolate from the leaf tissues of wheat.</title>
        <authorList>
            <person name="Dai Y."/>
        </authorList>
    </citation>
    <scope>NUCLEOTIDE SEQUENCE [LARGE SCALE GENOMIC DNA]</scope>
    <source>
        <strain evidence="2 3">ZK17L-C2</strain>
    </source>
</reference>
<dbReference type="PROSITE" id="PS51257">
    <property type="entry name" value="PROKAR_LIPOPROTEIN"/>
    <property type="match status" value="1"/>
</dbReference>
<sequence length="191" mass="21615">MFTLRTLRLVCLLAVSGLAIGSCINPPDYPNTPEIEFKSISKQRLDNRFGLYDTVTININYKDGDGDLGLRQADTLPPFNYYRRQAGKTPKINFDAYNYLCKLQIEKNGVFKDYINPNDSIGLNGRYPRLTPEEQGDRAAPLKGSISYGLVVFKGSPPEIQTGTVIRYRISIRDRALRTSNEIFTDPVRIE</sequence>